<dbReference type="AlphaFoldDB" id="D4BBM8"/>
<protein>
    <submittedName>
        <fullName evidence="2">Uncharacterized protein</fullName>
    </submittedName>
</protein>
<organism evidence="2 3">
    <name type="scientific">Citrobacter youngae ATCC 29220</name>
    <dbReference type="NCBI Taxonomy" id="500640"/>
    <lineage>
        <taxon>Bacteria</taxon>
        <taxon>Pseudomonadati</taxon>
        <taxon>Pseudomonadota</taxon>
        <taxon>Gammaproteobacteria</taxon>
        <taxon>Enterobacterales</taxon>
        <taxon>Enterobacteriaceae</taxon>
        <taxon>Citrobacter</taxon>
        <taxon>Citrobacter freundii complex</taxon>
    </lineage>
</organism>
<evidence type="ECO:0000313" key="3">
    <source>
        <dbReference type="Proteomes" id="UP000003880"/>
    </source>
</evidence>
<name>D4BBM8_9ENTR</name>
<evidence type="ECO:0000256" key="1">
    <source>
        <dbReference type="SAM" id="MobiDB-lite"/>
    </source>
</evidence>
<dbReference type="Proteomes" id="UP000003880">
    <property type="component" value="Unassembled WGS sequence"/>
</dbReference>
<accession>D4BBM8</accession>
<dbReference type="HOGENOM" id="CLU_194628_2_0_6"/>
<comment type="caution">
    <text evidence="2">The sequence shown here is derived from an EMBL/GenBank/DDBJ whole genome shotgun (WGS) entry which is preliminary data.</text>
</comment>
<feature type="region of interest" description="Disordered" evidence="1">
    <location>
        <begin position="1"/>
        <end position="29"/>
    </location>
</feature>
<feature type="compositionally biased region" description="Polar residues" evidence="1">
    <location>
        <begin position="19"/>
        <end position="29"/>
    </location>
</feature>
<sequence length="53" mass="5812">MRKTAKEHQKQVEKVASTAGATSKMTRNALQKQARKGAKIATAAINRNDWIAC</sequence>
<gene>
    <name evidence="2" type="ORF">CIT292_07817</name>
</gene>
<evidence type="ECO:0000313" key="2">
    <source>
        <dbReference type="EMBL" id="EFE08496.1"/>
    </source>
</evidence>
<reference evidence="2 3" key="1">
    <citation type="submission" date="2010-02" db="EMBL/GenBank/DDBJ databases">
        <authorList>
            <person name="Weinstock G."/>
            <person name="Sodergren E."/>
            <person name="Clifton S."/>
            <person name="Fulton L."/>
            <person name="Fulton B."/>
            <person name="Courtney L."/>
            <person name="Fronick C."/>
            <person name="Harrison M."/>
            <person name="Strong C."/>
            <person name="Farmer C."/>
            <person name="Delahaunty K."/>
            <person name="Markovic C."/>
            <person name="Hall O."/>
            <person name="Minx P."/>
            <person name="Tomlinson C."/>
            <person name="Mitreva M."/>
            <person name="Nelson J."/>
            <person name="Hou S."/>
            <person name="Wollam A."/>
            <person name="Pepin K.H."/>
            <person name="Johnson M."/>
            <person name="Bhonagiri V."/>
            <person name="Zhang X."/>
            <person name="Suruliraj S."/>
            <person name="Warren W."/>
            <person name="Chinwalla A."/>
            <person name="Mardis E.R."/>
            <person name="Wilson R.K."/>
        </authorList>
    </citation>
    <scope>NUCLEOTIDE SEQUENCE [LARGE SCALE GENOMIC DNA]</scope>
    <source>
        <strain evidence="2 3">ATCC 29220</strain>
    </source>
</reference>
<feature type="compositionally biased region" description="Basic and acidic residues" evidence="1">
    <location>
        <begin position="1"/>
        <end position="13"/>
    </location>
</feature>
<dbReference type="EMBL" id="ABWL02000007">
    <property type="protein sequence ID" value="EFE08496.1"/>
    <property type="molecule type" value="Genomic_DNA"/>
</dbReference>
<proteinExistence type="predicted"/>